<dbReference type="AlphaFoldDB" id="K8P7Z5"/>
<dbReference type="Pfam" id="PF20339">
    <property type="entry name" value="DUF6634"/>
    <property type="match status" value="1"/>
</dbReference>
<sequence length="122" mass="13039">MLTENFPFLLPGNVGNLPATLRRLADDLDRVHAGTAPTARELAGAPLIVDWRCALTPTGLGLAGFVAGHPLLGTRSARTSQLWAADAGGRWVRTLTRYYRLGISADRRPLDEPTGCHGGHGE</sequence>
<dbReference type="Proteomes" id="UP000001096">
    <property type="component" value="Unassembled WGS sequence"/>
</dbReference>
<reference evidence="1 2" key="1">
    <citation type="submission" date="2012-04" db="EMBL/GenBank/DDBJ databases">
        <title>The Genome Sequence of Afipia broomeae ATCC 49717.</title>
        <authorList>
            <consortium name="The Broad Institute Genome Sequencing Platform"/>
            <person name="Earl A."/>
            <person name="Ward D."/>
            <person name="Feldgarden M."/>
            <person name="Gevers D."/>
            <person name="Huys G."/>
            <person name="Walker B."/>
            <person name="Young S.K."/>
            <person name="Zeng Q."/>
            <person name="Gargeya S."/>
            <person name="Fitzgerald M."/>
            <person name="Haas B."/>
            <person name="Abouelleil A."/>
            <person name="Alvarado L."/>
            <person name="Arachchi H.M."/>
            <person name="Berlin A."/>
            <person name="Chapman S.B."/>
            <person name="Goldberg J."/>
            <person name="Griggs A."/>
            <person name="Gujja S."/>
            <person name="Hansen M."/>
            <person name="Howarth C."/>
            <person name="Imamovic A."/>
            <person name="Larimer J."/>
            <person name="McCowen C."/>
            <person name="Montmayeur A."/>
            <person name="Murphy C."/>
            <person name="Neiman D."/>
            <person name="Pearson M."/>
            <person name="Priest M."/>
            <person name="Roberts A."/>
            <person name="Saif S."/>
            <person name="Shea T."/>
            <person name="Sisk P."/>
            <person name="Sykes S."/>
            <person name="Wortman J."/>
            <person name="Nusbaum C."/>
            <person name="Birren B."/>
        </authorList>
    </citation>
    <scope>NUCLEOTIDE SEQUENCE [LARGE SCALE GENOMIC DNA]</scope>
    <source>
        <strain evidence="1 2">ATCC 49717</strain>
    </source>
</reference>
<proteinExistence type="predicted"/>
<name>K8P7Z5_9BRAD</name>
<dbReference type="EMBL" id="AGWX01000005">
    <property type="protein sequence ID" value="EKS34518.1"/>
    <property type="molecule type" value="Genomic_DNA"/>
</dbReference>
<gene>
    <name evidence="1" type="ORF">HMPREF9695_04428</name>
</gene>
<protein>
    <submittedName>
        <fullName evidence="1">Uncharacterized protein</fullName>
    </submittedName>
</protein>
<comment type="caution">
    <text evidence="1">The sequence shown here is derived from an EMBL/GenBank/DDBJ whole genome shotgun (WGS) entry which is preliminary data.</text>
</comment>
<organism evidence="1 2">
    <name type="scientific">Afipia broomeae ATCC 49717</name>
    <dbReference type="NCBI Taxonomy" id="883078"/>
    <lineage>
        <taxon>Bacteria</taxon>
        <taxon>Pseudomonadati</taxon>
        <taxon>Pseudomonadota</taxon>
        <taxon>Alphaproteobacteria</taxon>
        <taxon>Hyphomicrobiales</taxon>
        <taxon>Nitrobacteraceae</taxon>
        <taxon>Afipia</taxon>
    </lineage>
</organism>
<dbReference type="RefSeq" id="WP_006023129.1">
    <property type="nucleotide sequence ID" value="NZ_KB375284.1"/>
</dbReference>
<dbReference type="HOGENOM" id="CLU_1915481_0_0_5"/>
<evidence type="ECO:0000313" key="2">
    <source>
        <dbReference type="Proteomes" id="UP000001096"/>
    </source>
</evidence>
<accession>K8P7Z5</accession>
<dbReference type="PATRIC" id="fig|883078.3.peg.4574"/>
<dbReference type="eggNOG" id="COG0466">
    <property type="taxonomic scope" value="Bacteria"/>
</dbReference>
<keyword evidence="2" id="KW-1185">Reference proteome</keyword>
<dbReference type="InterPro" id="IPR046574">
    <property type="entry name" value="DUF6634"/>
</dbReference>
<evidence type="ECO:0000313" key="1">
    <source>
        <dbReference type="EMBL" id="EKS34518.1"/>
    </source>
</evidence>